<evidence type="ECO:0000313" key="1">
    <source>
        <dbReference type="EMBL" id="MBJ7608152.1"/>
    </source>
</evidence>
<sequence>MAADALTVSTIRGVSTEVPLGADDGLRVASVANLDYLQLVGRPRLLHRVG</sequence>
<reference evidence="1 2" key="1">
    <citation type="submission" date="2020-10" db="EMBL/GenBank/DDBJ databases">
        <title>Ca. Dormibacterota MAGs.</title>
        <authorList>
            <person name="Montgomery K."/>
        </authorList>
    </citation>
    <scope>NUCLEOTIDE SEQUENCE [LARGE SCALE GENOMIC DNA]</scope>
    <source>
        <strain evidence="1">Mitchell_Peninsula_5</strain>
    </source>
</reference>
<gene>
    <name evidence="1" type="ORF">JF887_01805</name>
</gene>
<evidence type="ECO:0000313" key="2">
    <source>
        <dbReference type="Proteomes" id="UP000614410"/>
    </source>
</evidence>
<comment type="caution">
    <text evidence="1">The sequence shown here is derived from an EMBL/GenBank/DDBJ whole genome shotgun (WGS) entry which is preliminary data.</text>
</comment>
<dbReference type="AlphaFoldDB" id="A0A934N8Q7"/>
<name>A0A934N8Q7_9BACT</name>
<dbReference type="InterPro" id="IPR011067">
    <property type="entry name" value="Plasmid_toxin/cell-grow_inhib"/>
</dbReference>
<organism evidence="1 2">
    <name type="scientific">Candidatus Amunia macphersoniae</name>
    <dbReference type="NCBI Taxonomy" id="3127014"/>
    <lineage>
        <taxon>Bacteria</taxon>
        <taxon>Bacillati</taxon>
        <taxon>Candidatus Dormiibacterota</taxon>
        <taxon>Candidatus Dormibacteria</taxon>
        <taxon>Candidatus Aeolococcales</taxon>
        <taxon>Candidatus Aeolococcaceae</taxon>
        <taxon>Candidatus Amunia</taxon>
    </lineage>
</organism>
<protein>
    <submittedName>
        <fullName evidence="1">Uncharacterized protein</fullName>
    </submittedName>
</protein>
<accession>A0A934N8Q7</accession>
<dbReference type="Proteomes" id="UP000614410">
    <property type="component" value="Unassembled WGS sequence"/>
</dbReference>
<dbReference type="EMBL" id="JAEKNN010000008">
    <property type="protein sequence ID" value="MBJ7608152.1"/>
    <property type="molecule type" value="Genomic_DNA"/>
</dbReference>
<dbReference type="Gene3D" id="2.30.30.110">
    <property type="match status" value="1"/>
</dbReference>
<proteinExistence type="predicted"/>